<reference evidence="1" key="1">
    <citation type="submission" date="2020-08" db="EMBL/GenBank/DDBJ databases">
        <title>Multicomponent nature underlies the extraordinary mechanical properties of spider dragline silk.</title>
        <authorList>
            <person name="Kono N."/>
            <person name="Nakamura H."/>
            <person name="Mori M."/>
            <person name="Yoshida Y."/>
            <person name="Ohtoshi R."/>
            <person name="Malay A.D."/>
            <person name="Moran D.A.P."/>
            <person name="Tomita M."/>
            <person name="Numata K."/>
            <person name="Arakawa K."/>
        </authorList>
    </citation>
    <scope>NUCLEOTIDE SEQUENCE</scope>
</reference>
<evidence type="ECO:0000313" key="1">
    <source>
        <dbReference type="EMBL" id="GFY64453.1"/>
    </source>
</evidence>
<dbReference type="EMBL" id="BMAV01015239">
    <property type="protein sequence ID" value="GFY64453.1"/>
    <property type="molecule type" value="Genomic_DNA"/>
</dbReference>
<dbReference type="AlphaFoldDB" id="A0A8X6Y5C2"/>
<keyword evidence="2" id="KW-1185">Reference proteome</keyword>
<proteinExistence type="predicted"/>
<protein>
    <submittedName>
        <fullName evidence="1">Dna-mediated transposase</fullName>
    </submittedName>
</protein>
<evidence type="ECO:0000313" key="2">
    <source>
        <dbReference type="Proteomes" id="UP000886998"/>
    </source>
</evidence>
<dbReference type="OrthoDB" id="8197165at2759"/>
<comment type="caution">
    <text evidence="1">The sequence shown here is derived from an EMBL/GenBank/DDBJ whole genome shotgun (WGS) entry which is preliminary data.</text>
</comment>
<name>A0A8X6Y5C2_9ARAC</name>
<gene>
    <name evidence="1" type="primary">RF55_16596</name>
    <name evidence="1" type="ORF">TNIN_33001</name>
</gene>
<dbReference type="Proteomes" id="UP000886998">
    <property type="component" value="Unassembled WGS sequence"/>
</dbReference>
<organism evidence="1 2">
    <name type="scientific">Trichonephila inaurata madagascariensis</name>
    <dbReference type="NCBI Taxonomy" id="2747483"/>
    <lineage>
        <taxon>Eukaryota</taxon>
        <taxon>Metazoa</taxon>
        <taxon>Ecdysozoa</taxon>
        <taxon>Arthropoda</taxon>
        <taxon>Chelicerata</taxon>
        <taxon>Arachnida</taxon>
        <taxon>Araneae</taxon>
        <taxon>Araneomorphae</taxon>
        <taxon>Entelegynae</taxon>
        <taxon>Araneoidea</taxon>
        <taxon>Nephilidae</taxon>
        <taxon>Trichonephila</taxon>
        <taxon>Trichonephila inaurata</taxon>
    </lineage>
</organism>
<accession>A0A8X6Y5C2</accession>
<sequence>MVREEGRPVVDARKKEVQEKFRCQMGLLVYAPKPGFGTTTDGNTARAFFLNPVIASSITKIDEMLIRKLHVVLTIIACGQEIDAQKFKEFYLTTTELYVTLYPWYYMPQSLHKELIHGGLLVNDSILPMEQMSEEAIEARNKDSKYFREHHSSKFNRKQTMEDTIQMLLVSSYPYITSLKK</sequence>